<dbReference type="Gene3D" id="2.60.120.10">
    <property type="entry name" value="Jelly Rolls"/>
    <property type="match status" value="1"/>
</dbReference>
<dbReference type="InterPro" id="IPR020449">
    <property type="entry name" value="Tscrpt_reg_AraC-type_HTH"/>
</dbReference>
<dbReference type="Gene3D" id="1.10.10.60">
    <property type="entry name" value="Homeodomain-like"/>
    <property type="match status" value="1"/>
</dbReference>
<keyword evidence="1" id="KW-0805">Transcription regulation</keyword>
<dbReference type="NCBIfam" id="TIGR02297">
    <property type="entry name" value="HpaA"/>
    <property type="match status" value="1"/>
</dbReference>
<keyword evidence="2" id="KW-0238">DNA-binding</keyword>
<dbReference type="SUPFAM" id="SSF46689">
    <property type="entry name" value="Homeodomain-like"/>
    <property type="match status" value="1"/>
</dbReference>
<dbReference type="InterPro" id="IPR003313">
    <property type="entry name" value="AraC-bd"/>
</dbReference>
<dbReference type="SMART" id="SM00342">
    <property type="entry name" value="HTH_ARAC"/>
    <property type="match status" value="1"/>
</dbReference>
<proteinExistence type="predicted"/>
<accession>A0A859D3K2</accession>
<dbReference type="InterPro" id="IPR018060">
    <property type="entry name" value="HTH_AraC"/>
</dbReference>
<evidence type="ECO:0000259" key="5">
    <source>
        <dbReference type="PROSITE" id="PS01124"/>
    </source>
</evidence>
<dbReference type="SUPFAM" id="SSF51182">
    <property type="entry name" value="RmlC-like cupins"/>
    <property type="match status" value="1"/>
</dbReference>
<keyword evidence="3" id="KW-0010">Activator</keyword>
<dbReference type="InterPro" id="IPR011983">
    <property type="entry name" value="HpaA_TReg"/>
</dbReference>
<evidence type="ECO:0000313" key="7">
    <source>
        <dbReference type="Proteomes" id="UP000509371"/>
    </source>
</evidence>
<reference evidence="6 7" key="1">
    <citation type="submission" date="2020-06" db="EMBL/GenBank/DDBJ databases">
        <authorList>
            <person name="Voronona O.L."/>
            <person name="Aksenova E.I."/>
            <person name="Kunda M.S."/>
            <person name="Semenov A.N."/>
            <person name="Ryzhova N."/>
        </authorList>
    </citation>
    <scope>NUCLEOTIDE SEQUENCE [LARGE SCALE GENOMIC DNA]</scope>
    <source>
        <strain evidence="6 7">MPKMM3633</strain>
    </source>
</reference>
<keyword evidence="4" id="KW-0804">Transcription</keyword>
<dbReference type="AlphaFoldDB" id="A0A859D3K2"/>
<evidence type="ECO:0000256" key="3">
    <source>
        <dbReference type="ARBA" id="ARBA00023159"/>
    </source>
</evidence>
<dbReference type="GO" id="GO:0043565">
    <property type="term" value="F:sequence-specific DNA binding"/>
    <property type="evidence" value="ECO:0007669"/>
    <property type="project" value="InterPro"/>
</dbReference>
<protein>
    <submittedName>
        <fullName evidence="6">4-hydroxyphenylacetate catabolism regulatory protein HpaA</fullName>
    </submittedName>
</protein>
<dbReference type="PRINTS" id="PR00032">
    <property type="entry name" value="HTHARAC"/>
</dbReference>
<feature type="domain" description="HTH araC/xylS-type" evidence="5">
    <location>
        <begin position="198"/>
        <end position="296"/>
    </location>
</feature>
<evidence type="ECO:0000256" key="4">
    <source>
        <dbReference type="ARBA" id="ARBA00023163"/>
    </source>
</evidence>
<name>A0A859D3K2_9GAMM</name>
<dbReference type="GO" id="GO:0003700">
    <property type="term" value="F:DNA-binding transcription factor activity"/>
    <property type="evidence" value="ECO:0007669"/>
    <property type="project" value="InterPro"/>
</dbReference>
<organism evidence="6 7">
    <name type="scientific">Marinomonas primoryensis</name>
    <dbReference type="NCBI Taxonomy" id="178399"/>
    <lineage>
        <taxon>Bacteria</taxon>
        <taxon>Pseudomonadati</taxon>
        <taxon>Pseudomonadota</taxon>
        <taxon>Gammaproteobacteria</taxon>
        <taxon>Oceanospirillales</taxon>
        <taxon>Oceanospirillaceae</taxon>
        <taxon>Marinomonas</taxon>
    </lineage>
</organism>
<dbReference type="Proteomes" id="UP000509371">
    <property type="component" value="Chromosome"/>
</dbReference>
<dbReference type="InterPro" id="IPR014710">
    <property type="entry name" value="RmlC-like_jellyroll"/>
</dbReference>
<dbReference type="EMBL" id="CP054301">
    <property type="protein sequence ID" value="QKK81780.1"/>
    <property type="molecule type" value="Genomic_DNA"/>
</dbReference>
<dbReference type="PANTHER" id="PTHR43280:SF19">
    <property type="entry name" value="4-HYDROXYPHENYLACETATE CATABOLISM PROTEIN"/>
    <property type="match status" value="1"/>
</dbReference>
<dbReference type="KEGG" id="mpri:MP3633_3053"/>
<sequence>MMTKEWIPNLQIGQDYDNKYRDADIHFDRLGTMADFFGRDMPVHMHADFCQIHFVLSGKTQFNIDQNQYKTSEAAIFYTPPATPHAFLTEANAPGYVLTLHHSIVNTLAEELGGHTQNRFLILPVCLTSGDMNPEKEKVFKTTLALIDIIKSEWASELTYKNDAILGLIKVLLLNIFRLSESGEKANSSTRHEVEIYKHFNRLVEENYKAEKTICFYCQQLDINESRLNYVCKKVSGAPPKTIINSRVILEAKRHIIHANRSLNELSYELGYLDPSYFSRFFQIKTGLTPSEYKKQNNQG</sequence>
<gene>
    <name evidence="6" type="primary">hpaA</name>
    <name evidence="6" type="ORF">MP3633_3053</name>
</gene>
<evidence type="ECO:0000313" key="6">
    <source>
        <dbReference type="EMBL" id="QKK81780.1"/>
    </source>
</evidence>
<dbReference type="Pfam" id="PF12833">
    <property type="entry name" value="HTH_18"/>
    <property type="match status" value="1"/>
</dbReference>
<dbReference type="Pfam" id="PF02311">
    <property type="entry name" value="AraC_binding"/>
    <property type="match status" value="1"/>
</dbReference>
<dbReference type="InterPro" id="IPR009057">
    <property type="entry name" value="Homeodomain-like_sf"/>
</dbReference>
<dbReference type="PANTHER" id="PTHR43280">
    <property type="entry name" value="ARAC-FAMILY TRANSCRIPTIONAL REGULATOR"/>
    <property type="match status" value="1"/>
</dbReference>
<dbReference type="InterPro" id="IPR011051">
    <property type="entry name" value="RmlC_Cupin_sf"/>
</dbReference>
<dbReference type="RefSeq" id="WP_176336149.1">
    <property type="nucleotide sequence ID" value="NZ_BAAAEF010000016.1"/>
</dbReference>
<evidence type="ECO:0000256" key="2">
    <source>
        <dbReference type="ARBA" id="ARBA00023125"/>
    </source>
</evidence>
<evidence type="ECO:0000256" key="1">
    <source>
        <dbReference type="ARBA" id="ARBA00023015"/>
    </source>
</evidence>
<dbReference type="PROSITE" id="PS01124">
    <property type="entry name" value="HTH_ARAC_FAMILY_2"/>
    <property type="match status" value="1"/>
</dbReference>